<proteinExistence type="predicted"/>
<feature type="transmembrane region" description="Helical" evidence="1">
    <location>
        <begin position="58"/>
        <end position="80"/>
    </location>
</feature>
<evidence type="ECO:0000256" key="1">
    <source>
        <dbReference type="SAM" id="Phobius"/>
    </source>
</evidence>
<sequence>MNTFEFFIRLALSVIVLFFMVLGWALVPYINDEPINTGFISVFFGAESVSGFTRNVLLLSRGCLGLTVLSWIFVPSWQFFYDTDFSPLARAFVIIFSSLTVIAFFGALLYHISFSR</sequence>
<feature type="transmembrane region" description="Helical" evidence="1">
    <location>
        <begin position="6"/>
        <end position="27"/>
    </location>
</feature>
<organism evidence="2 3">
    <name type="scientific">Candidatus Doriopsillibacter californiensis</name>
    <dbReference type="NCBI Taxonomy" id="2970740"/>
    <lineage>
        <taxon>Bacteria</taxon>
        <taxon>Pseudomonadati</taxon>
        <taxon>Pseudomonadota</taxon>
        <taxon>Gammaproteobacteria</taxon>
        <taxon>Candidatus Tethybacterales</taxon>
        <taxon>Candidatus Persebacteraceae</taxon>
        <taxon>Candidatus Doriopsillibacter</taxon>
    </lineage>
</organism>
<evidence type="ECO:0000313" key="3">
    <source>
        <dbReference type="Proteomes" id="UP001168167"/>
    </source>
</evidence>
<feature type="transmembrane region" description="Helical" evidence="1">
    <location>
        <begin position="92"/>
        <end position="112"/>
    </location>
</feature>
<keyword evidence="1" id="KW-1133">Transmembrane helix</keyword>
<protein>
    <submittedName>
        <fullName evidence="2">Uncharacterized protein</fullName>
    </submittedName>
</protein>
<reference evidence="2" key="2">
    <citation type="journal article" date="2023" name="Microbiome">
        <title>Synthase-selected sorting approach identifies a beta-lactone synthase in a nudibranch symbiotic bacterium.</title>
        <authorList>
            <person name="Dzunkova M."/>
            <person name="La Clair J.J."/>
            <person name="Tyml T."/>
            <person name="Doud D."/>
            <person name="Schulz F."/>
            <person name="Piquer-Esteban S."/>
            <person name="Porcel Sanchis D."/>
            <person name="Osborn A."/>
            <person name="Robinson D."/>
            <person name="Louie K.B."/>
            <person name="Bowen B.P."/>
            <person name="Bowers R.M."/>
            <person name="Lee J."/>
            <person name="Arnau V."/>
            <person name="Diaz-Villanueva W."/>
            <person name="Stepanauskas R."/>
            <person name="Gosliner T."/>
            <person name="Date S.V."/>
            <person name="Northen T.R."/>
            <person name="Cheng J.F."/>
            <person name="Burkart M.D."/>
            <person name="Woyke T."/>
        </authorList>
    </citation>
    <scope>NUCLEOTIDE SEQUENCE</scope>
    <source>
        <strain evidence="2">Df01</strain>
    </source>
</reference>
<comment type="caution">
    <text evidence="2">The sequence shown here is derived from an EMBL/GenBank/DDBJ whole genome shotgun (WGS) entry which is preliminary data.</text>
</comment>
<gene>
    <name evidence="2" type="ORF">NQX30_04575</name>
</gene>
<dbReference type="Proteomes" id="UP001168167">
    <property type="component" value="Unassembled WGS sequence"/>
</dbReference>
<keyword evidence="1" id="KW-0472">Membrane</keyword>
<keyword evidence="1" id="KW-0812">Transmembrane</keyword>
<accession>A0ABT7QLS0</accession>
<keyword evidence="3" id="KW-1185">Reference proteome</keyword>
<reference evidence="2" key="1">
    <citation type="submission" date="2022-08" db="EMBL/GenBank/DDBJ databases">
        <authorList>
            <person name="Dzunkova M."/>
            <person name="La Clair J."/>
            <person name="Tyml T."/>
            <person name="Doud D."/>
            <person name="Schulz F."/>
            <person name="Piquer S."/>
            <person name="Porcel Sanchis D."/>
            <person name="Osborn A."/>
            <person name="Robinson D."/>
            <person name="Louie K.B."/>
            <person name="Bowen B.P."/>
            <person name="Bowers R."/>
            <person name="Lee J."/>
            <person name="Arnau Llombart V."/>
            <person name="Diaz Villanueva W."/>
            <person name="Gosliner T."/>
            <person name="Northen T."/>
            <person name="Cheng J.-F."/>
            <person name="Burkart M.D."/>
            <person name="Woyke T."/>
        </authorList>
    </citation>
    <scope>NUCLEOTIDE SEQUENCE</scope>
    <source>
        <strain evidence="2">Df01</strain>
    </source>
</reference>
<name>A0ABT7QLS0_9GAMM</name>
<evidence type="ECO:0000313" key="2">
    <source>
        <dbReference type="EMBL" id="MDM5147644.1"/>
    </source>
</evidence>
<dbReference type="EMBL" id="JANQAO010000003">
    <property type="protein sequence ID" value="MDM5147644.1"/>
    <property type="molecule type" value="Genomic_DNA"/>
</dbReference>